<proteinExistence type="predicted"/>
<feature type="region of interest" description="Disordered" evidence="1">
    <location>
        <begin position="24"/>
        <end position="58"/>
    </location>
</feature>
<dbReference type="AlphaFoldDB" id="A0A1G6ZFQ9"/>
<dbReference type="EMBL" id="FMZM01000013">
    <property type="protein sequence ID" value="SDE01291.1"/>
    <property type="molecule type" value="Genomic_DNA"/>
</dbReference>
<protein>
    <recommendedName>
        <fullName evidence="5">ScyD/ScyE family protein</fullName>
    </recommendedName>
</protein>
<dbReference type="Gene3D" id="2.120.10.30">
    <property type="entry name" value="TolB, C-terminal domain"/>
    <property type="match status" value="1"/>
</dbReference>
<dbReference type="NCBIfam" id="NF033206">
    <property type="entry name" value="ScyE_fam"/>
    <property type="match status" value="1"/>
</dbReference>
<gene>
    <name evidence="3" type="ORF">SAMN05421872_113124</name>
</gene>
<feature type="compositionally biased region" description="Pro residues" evidence="1">
    <location>
        <begin position="211"/>
        <end position="224"/>
    </location>
</feature>
<sequence>MRHLIAAASAATLSLVALAPAPAPAGPPGHGGHHHASSLRPVTSLDGPRGVDALGRGRTLVTESDGSFSLVVERHHKRARVIPLGSVAPGFAPAVAAGRRGTVYVLTGAAGEPGSPPVPGAATLFKWRPGYDAPVAVADIAAYQATDPDPYDLEDLPGDSNPFGLAVLRDGSVLVADAAGNDVLKVAQDGTITTVARIKPRTVEVRDGLPPTGPDGSPLPPAGTPIPSEGVATSVAVGRDGSIYVGELRGFPATPGTSQVWRIRPGATGAVCDPEAPYRGACKRFSDGLTSIVDLATDDRGTVYALSLSKLSWLAVELGVPGAEEGELHALQRSRHGVRAKELAPGALITPGGVDVTGRTAYLTGPVFGPGSLSKLDLGHRHGRGHRR</sequence>
<evidence type="ECO:0000313" key="3">
    <source>
        <dbReference type="EMBL" id="SDE01291.1"/>
    </source>
</evidence>
<evidence type="ECO:0000256" key="2">
    <source>
        <dbReference type="SAM" id="SignalP"/>
    </source>
</evidence>
<accession>A0A1G6ZFQ9</accession>
<feature type="chain" id="PRO_5043814391" description="ScyD/ScyE family protein" evidence="2">
    <location>
        <begin position="26"/>
        <end position="388"/>
    </location>
</feature>
<organism evidence="3 4">
    <name type="scientific">Nocardioides lianchengensis</name>
    <dbReference type="NCBI Taxonomy" id="1045774"/>
    <lineage>
        <taxon>Bacteria</taxon>
        <taxon>Bacillati</taxon>
        <taxon>Actinomycetota</taxon>
        <taxon>Actinomycetes</taxon>
        <taxon>Propionibacteriales</taxon>
        <taxon>Nocardioidaceae</taxon>
        <taxon>Nocardioides</taxon>
    </lineage>
</organism>
<evidence type="ECO:0000313" key="4">
    <source>
        <dbReference type="Proteomes" id="UP000199034"/>
    </source>
</evidence>
<evidence type="ECO:0008006" key="5">
    <source>
        <dbReference type="Google" id="ProtNLM"/>
    </source>
</evidence>
<dbReference type="InterPro" id="IPR011042">
    <property type="entry name" value="6-blade_b-propeller_TolB-like"/>
</dbReference>
<dbReference type="OrthoDB" id="928769at2"/>
<name>A0A1G6ZFQ9_9ACTN</name>
<dbReference type="RefSeq" id="WP_090860326.1">
    <property type="nucleotide sequence ID" value="NZ_FMZM01000013.1"/>
</dbReference>
<dbReference type="InterPro" id="IPR048031">
    <property type="entry name" value="ScyD/ScyE-like"/>
</dbReference>
<dbReference type="STRING" id="1045774.SAMN05421872_113124"/>
<reference evidence="4" key="1">
    <citation type="submission" date="2016-10" db="EMBL/GenBank/DDBJ databases">
        <authorList>
            <person name="Varghese N."/>
            <person name="Submissions S."/>
        </authorList>
    </citation>
    <scope>NUCLEOTIDE SEQUENCE [LARGE SCALE GENOMIC DNA]</scope>
    <source>
        <strain evidence="4">CGMCC 4.6858</strain>
    </source>
</reference>
<evidence type="ECO:0000256" key="1">
    <source>
        <dbReference type="SAM" id="MobiDB-lite"/>
    </source>
</evidence>
<keyword evidence="4" id="KW-1185">Reference proteome</keyword>
<feature type="signal peptide" evidence="2">
    <location>
        <begin position="1"/>
        <end position="25"/>
    </location>
</feature>
<keyword evidence="2" id="KW-0732">Signal</keyword>
<dbReference type="SUPFAM" id="SSF101898">
    <property type="entry name" value="NHL repeat"/>
    <property type="match status" value="1"/>
</dbReference>
<feature type="region of interest" description="Disordered" evidence="1">
    <location>
        <begin position="205"/>
        <end position="226"/>
    </location>
</feature>
<dbReference type="Proteomes" id="UP000199034">
    <property type="component" value="Unassembled WGS sequence"/>
</dbReference>